<dbReference type="Proteomes" id="UP000642748">
    <property type="component" value="Unassembled WGS sequence"/>
</dbReference>
<evidence type="ECO:0000313" key="2">
    <source>
        <dbReference type="Proteomes" id="UP000642748"/>
    </source>
</evidence>
<protein>
    <submittedName>
        <fullName evidence="1">Uncharacterized protein</fullName>
    </submittedName>
</protein>
<gene>
    <name evidence="1" type="ORF">Raf01_78550</name>
</gene>
<comment type="caution">
    <text evidence="1">The sequence shown here is derived from an EMBL/GenBank/DDBJ whole genome shotgun (WGS) entry which is preliminary data.</text>
</comment>
<organism evidence="1 2">
    <name type="scientific">Rugosimonospora africana</name>
    <dbReference type="NCBI Taxonomy" id="556532"/>
    <lineage>
        <taxon>Bacteria</taxon>
        <taxon>Bacillati</taxon>
        <taxon>Actinomycetota</taxon>
        <taxon>Actinomycetes</taxon>
        <taxon>Micromonosporales</taxon>
        <taxon>Micromonosporaceae</taxon>
        <taxon>Rugosimonospora</taxon>
    </lineage>
</organism>
<dbReference type="AlphaFoldDB" id="A0A8J3QZC6"/>
<dbReference type="EMBL" id="BONZ01000083">
    <property type="protein sequence ID" value="GIH19683.1"/>
    <property type="molecule type" value="Genomic_DNA"/>
</dbReference>
<keyword evidence="2" id="KW-1185">Reference proteome</keyword>
<evidence type="ECO:0000313" key="1">
    <source>
        <dbReference type="EMBL" id="GIH19683.1"/>
    </source>
</evidence>
<sequence>MSAIDLERQLEDMILRLAVTQLVYRDVTVYVDQDELVDRVVENVVRGWRCRKQGAPTELGGPDGYWNQYANRVEFAPASSGDTYRAEFCPDVSQPFDEHDYYRAVWHAHIAGLSVTGAAVGIDNDSGTCRQSTN</sequence>
<accession>A0A8J3QZC6</accession>
<name>A0A8J3QZC6_9ACTN</name>
<proteinExistence type="predicted"/>
<reference evidence="1" key="1">
    <citation type="submission" date="2021-01" db="EMBL/GenBank/DDBJ databases">
        <title>Whole genome shotgun sequence of Rugosimonospora africana NBRC 104875.</title>
        <authorList>
            <person name="Komaki H."/>
            <person name="Tamura T."/>
        </authorList>
    </citation>
    <scope>NUCLEOTIDE SEQUENCE</scope>
    <source>
        <strain evidence="1">NBRC 104875</strain>
    </source>
</reference>
<dbReference type="RefSeq" id="WP_203923129.1">
    <property type="nucleotide sequence ID" value="NZ_BONZ01000083.1"/>
</dbReference>